<gene>
    <name evidence="2" type="ORF">NDU88_004898</name>
</gene>
<evidence type="ECO:0000313" key="3">
    <source>
        <dbReference type="Proteomes" id="UP001066276"/>
    </source>
</evidence>
<protein>
    <submittedName>
        <fullName evidence="2">Uncharacterized protein</fullName>
    </submittedName>
</protein>
<dbReference type="AlphaFoldDB" id="A0AAV7SK78"/>
<organism evidence="2 3">
    <name type="scientific">Pleurodeles waltl</name>
    <name type="common">Iberian ribbed newt</name>
    <dbReference type="NCBI Taxonomy" id="8319"/>
    <lineage>
        <taxon>Eukaryota</taxon>
        <taxon>Metazoa</taxon>
        <taxon>Chordata</taxon>
        <taxon>Craniata</taxon>
        <taxon>Vertebrata</taxon>
        <taxon>Euteleostomi</taxon>
        <taxon>Amphibia</taxon>
        <taxon>Batrachia</taxon>
        <taxon>Caudata</taxon>
        <taxon>Salamandroidea</taxon>
        <taxon>Salamandridae</taxon>
        <taxon>Pleurodelinae</taxon>
        <taxon>Pleurodeles</taxon>
    </lineage>
</organism>
<feature type="region of interest" description="Disordered" evidence="1">
    <location>
        <begin position="99"/>
        <end position="123"/>
    </location>
</feature>
<feature type="region of interest" description="Disordered" evidence="1">
    <location>
        <begin position="1"/>
        <end position="60"/>
    </location>
</feature>
<dbReference type="Proteomes" id="UP001066276">
    <property type="component" value="Chromosome 4_2"/>
</dbReference>
<evidence type="ECO:0000256" key="1">
    <source>
        <dbReference type="SAM" id="MobiDB-lite"/>
    </source>
</evidence>
<feature type="compositionally biased region" description="Basic and acidic residues" evidence="1">
    <location>
        <begin position="110"/>
        <end position="123"/>
    </location>
</feature>
<keyword evidence="3" id="KW-1185">Reference proteome</keyword>
<dbReference type="EMBL" id="JANPWB010000008">
    <property type="protein sequence ID" value="KAJ1164460.1"/>
    <property type="molecule type" value="Genomic_DNA"/>
</dbReference>
<accession>A0AAV7SK78</accession>
<reference evidence="2" key="1">
    <citation type="journal article" date="2022" name="bioRxiv">
        <title>Sequencing and chromosome-scale assembly of the giantPleurodeles waltlgenome.</title>
        <authorList>
            <person name="Brown T."/>
            <person name="Elewa A."/>
            <person name="Iarovenko S."/>
            <person name="Subramanian E."/>
            <person name="Araus A.J."/>
            <person name="Petzold A."/>
            <person name="Susuki M."/>
            <person name="Suzuki K.-i.T."/>
            <person name="Hayashi T."/>
            <person name="Toyoda A."/>
            <person name="Oliveira C."/>
            <person name="Osipova E."/>
            <person name="Leigh N.D."/>
            <person name="Simon A."/>
            <person name="Yun M.H."/>
        </authorList>
    </citation>
    <scope>NUCLEOTIDE SEQUENCE</scope>
    <source>
        <strain evidence="2">20211129_DDA</strain>
        <tissue evidence="2">Liver</tissue>
    </source>
</reference>
<sequence length="123" mass="13558">MGAATDAWDSDFRVPGTEKKDGLEKEEEFPMATDARGEHRELENMAGASAGEGETGKSELPKMWARFEEKASQQETSAFRHAPGMTWLNKVLSLFQGHNNLTKTQSTGERGARQEGRVAEGED</sequence>
<name>A0AAV7SK78_PLEWA</name>
<evidence type="ECO:0000313" key="2">
    <source>
        <dbReference type="EMBL" id="KAJ1164460.1"/>
    </source>
</evidence>
<comment type="caution">
    <text evidence="2">The sequence shown here is derived from an EMBL/GenBank/DDBJ whole genome shotgun (WGS) entry which is preliminary data.</text>
</comment>
<feature type="compositionally biased region" description="Basic and acidic residues" evidence="1">
    <location>
        <begin position="10"/>
        <end position="23"/>
    </location>
</feature>
<proteinExistence type="predicted"/>
<feature type="compositionally biased region" description="Polar residues" evidence="1">
    <location>
        <begin position="99"/>
        <end position="108"/>
    </location>
</feature>